<reference evidence="2 3" key="1">
    <citation type="submission" date="2018-08" db="EMBL/GenBank/DDBJ databases">
        <title>A genome reference for cultivated species of the human gut microbiota.</title>
        <authorList>
            <person name="Zou Y."/>
            <person name="Xue W."/>
            <person name="Luo G."/>
        </authorList>
    </citation>
    <scope>NUCLEOTIDE SEQUENCE [LARGE SCALE GENOMIC DNA]</scope>
    <source>
        <strain evidence="2 3">AF14-18</strain>
    </source>
</reference>
<evidence type="ECO:0000313" key="3">
    <source>
        <dbReference type="Proteomes" id="UP000284543"/>
    </source>
</evidence>
<protein>
    <submittedName>
        <fullName evidence="2">DUF2213 domain-containing protein</fullName>
    </submittedName>
</protein>
<comment type="caution">
    <text evidence="2">The sequence shown here is derived from an EMBL/GenBank/DDBJ whole genome shotgun (WGS) entry which is preliminary data.</text>
</comment>
<organism evidence="2 3">
    <name type="scientific">Enterocloster bolteae</name>
    <dbReference type="NCBI Taxonomy" id="208479"/>
    <lineage>
        <taxon>Bacteria</taxon>
        <taxon>Bacillati</taxon>
        <taxon>Bacillota</taxon>
        <taxon>Clostridia</taxon>
        <taxon>Lachnospirales</taxon>
        <taxon>Lachnospiraceae</taxon>
        <taxon>Enterocloster</taxon>
    </lineage>
</organism>
<dbReference type="Pfam" id="PF09979">
    <property type="entry name" value="DUF2213"/>
    <property type="match status" value="1"/>
</dbReference>
<sequence length="410" mass="44331">MLAYYGYTISPNQMETVEGFLICRNVPIARTGEMEYLECELKPDGSSSKMVTVCRSPDEVFSEAALSSFEGKPVTDEHPPELLTPDNCIQYARGHAQNIRKGTGEWEGHVIADLHIQDDELIRAVQGGKREISCGYECIYTENEDGTYSQHDIRGNHIAVVTRGRAGKHVAILDSKKKVEAAKRPERNGKMKKNSLFFKWFAQAAKDASPEELETMAADAAAAMDEGAPQEPSGGGAAPASVQPPKEGAQDSTSLDQKMDMLMDMIKGLAEGKGGDPIEKPAENPLDNLVKELTGEDAEPLEPTAEAKVVPAEELDKSACAVDKAVMAAVVKQLRPVIAGIKDDATRKTVTDSLVSCLTDKDKVSDIAKIVQTTQKNAAKLADQKPQMNLDACQAAYDAMNPHKQNGGTK</sequence>
<feature type="region of interest" description="Disordered" evidence="1">
    <location>
        <begin position="223"/>
        <end position="253"/>
    </location>
</feature>
<dbReference type="Proteomes" id="UP000284543">
    <property type="component" value="Unassembled WGS sequence"/>
</dbReference>
<dbReference type="PIRSF" id="PIRSF029215">
    <property type="entry name" value="UCP029215"/>
    <property type="match status" value="1"/>
</dbReference>
<accession>A0A412YU04</accession>
<evidence type="ECO:0000313" key="2">
    <source>
        <dbReference type="EMBL" id="RGV69153.1"/>
    </source>
</evidence>
<proteinExistence type="predicted"/>
<dbReference type="AlphaFoldDB" id="A0A412YU04"/>
<name>A0A412YU04_9FIRM</name>
<gene>
    <name evidence="2" type="ORF">DWW02_28610</name>
</gene>
<dbReference type="RefSeq" id="WP_118019698.1">
    <property type="nucleotide sequence ID" value="NZ_QRZM01000025.1"/>
</dbReference>
<dbReference type="EMBL" id="QRZM01000025">
    <property type="protein sequence ID" value="RGV69153.1"/>
    <property type="molecule type" value="Genomic_DNA"/>
</dbReference>
<dbReference type="InterPro" id="IPR016913">
    <property type="entry name" value="UCP029215"/>
</dbReference>
<evidence type="ECO:0000256" key="1">
    <source>
        <dbReference type="SAM" id="MobiDB-lite"/>
    </source>
</evidence>